<reference evidence="5 6" key="3">
    <citation type="journal article" date="2008" name="BMC Genomics">
        <title>The genome of the versatile nitrogen fixer Azorhizobium caulinodans ORS571.</title>
        <authorList>
            <person name="Lee KB."/>
            <person name="Backer P.D."/>
            <person name="Aono T."/>
            <person name="Liu CT."/>
            <person name="Suzuki S."/>
            <person name="Suzuki T."/>
            <person name="Kaneko T."/>
            <person name="Yamada M."/>
            <person name="Tabata S."/>
            <person name="Kupfer D.M."/>
            <person name="Najar F.Z."/>
            <person name="Wiley G.B."/>
            <person name="Roe B."/>
            <person name="Binnewies T.T."/>
            <person name="Ussery D.W."/>
            <person name="D'Haeze W."/>
            <person name="Herder J.D."/>
            <person name="Gevers D."/>
            <person name="Vereecke D."/>
            <person name="Holsters M."/>
            <person name="Oyaizu H."/>
        </authorList>
    </citation>
    <scope>NUCLEOTIDE SEQUENCE [LARGE SCALE GENOMIC DNA]</scope>
    <source>
        <strain evidence="6">ATCC 43989 / DSM 5975 / JCM 20966 / LMG 6465 / NBRC 14845 / NCIMB 13405 / ORS 571</strain>
    </source>
</reference>
<keyword evidence="3" id="KW-0804">Transcription</keyword>
<dbReference type="AlphaFoldDB" id="A8I129"/>
<dbReference type="KEGG" id="azc:AZC_1327"/>
<feature type="domain" description="HTH araC/xylS-type" evidence="4">
    <location>
        <begin position="211"/>
        <end position="312"/>
    </location>
</feature>
<reference evidence="5 6" key="4">
    <citation type="journal article" date="2009" name="Appl. Environ. Microbiol.">
        <title>Comparative genome-wide transcriptional profiling of Azorhizobium caulinodans ORS571 grown under free-living and symbiotic conditions.</title>
        <authorList>
            <person name="Tsukada S."/>
            <person name="Aono T."/>
            <person name="Akiba N."/>
            <person name="Lee KB."/>
            <person name="Liu CT."/>
            <person name="Toyazaki H."/>
            <person name="Oyaizu H."/>
        </authorList>
    </citation>
    <scope>NUCLEOTIDE SEQUENCE [LARGE SCALE GENOMIC DNA]</scope>
    <source>
        <strain evidence="6">ATCC 43989 / DSM 5975 / JCM 20966 / LMG 6465 / NBRC 14845 / NCIMB 13405 / ORS 571</strain>
    </source>
</reference>
<dbReference type="InterPro" id="IPR018060">
    <property type="entry name" value="HTH_AraC"/>
</dbReference>
<dbReference type="STRING" id="438753.AZC_1327"/>
<reference evidence="5 6" key="6">
    <citation type="journal article" date="2011" name="Appl. Environ. Microbiol.">
        <title>Involvement of the azorhizobial chromosome partition gene (parA) in the onset of bacteroid differentiation during Sesbania rostrata stem nodule development.</title>
        <authorList>
            <person name="Liu CT."/>
            <person name="Lee KB."/>
            <person name="Wang YS."/>
            <person name="Peng MH."/>
            <person name="Lee KT."/>
            <person name="Suzuki S."/>
            <person name="Suzuki T."/>
            <person name="Oyaizu H."/>
        </authorList>
    </citation>
    <scope>NUCLEOTIDE SEQUENCE [LARGE SCALE GENOMIC DNA]</scope>
    <source>
        <strain evidence="6">ATCC 43989 / DSM 5975 / JCM 20966 / LMG 6465 / NBRC 14845 / NCIMB 13405 / ORS 571</strain>
    </source>
</reference>
<reference evidence="5 6" key="5">
    <citation type="journal article" date="2010" name="Appl. Environ. Microbiol.">
        <title>phrR-like gene praR of Azorhizobium caulinodans ORS571 is essential for symbiosis with Sesbania rostrata and is involved in expression of reb genes.</title>
        <authorList>
            <person name="Akiba N."/>
            <person name="Aono T."/>
            <person name="Toyazaki H."/>
            <person name="Sato S."/>
            <person name="Oyaizu H."/>
        </authorList>
    </citation>
    <scope>NUCLEOTIDE SEQUENCE [LARGE SCALE GENOMIC DNA]</scope>
    <source>
        <strain evidence="6">ATCC 43989 / DSM 5975 / JCM 20966 / LMG 6465 / NBRC 14845 / NCIMB 13405 / ORS 571</strain>
    </source>
</reference>
<protein>
    <submittedName>
        <fullName evidence="5">Transcriptional regulatory protein</fullName>
    </submittedName>
</protein>
<dbReference type="PROSITE" id="PS00041">
    <property type="entry name" value="HTH_ARAC_FAMILY_1"/>
    <property type="match status" value="1"/>
</dbReference>
<dbReference type="PANTHER" id="PTHR46796:SF6">
    <property type="entry name" value="ARAC SUBFAMILY"/>
    <property type="match status" value="1"/>
</dbReference>
<dbReference type="Proteomes" id="UP000000270">
    <property type="component" value="Chromosome"/>
</dbReference>
<dbReference type="EMBL" id="AP009384">
    <property type="protein sequence ID" value="BAF87325.1"/>
    <property type="molecule type" value="Genomic_DNA"/>
</dbReference>
<dbReference type="SMART" id="SM00342">
    <property type="entry name" value="HTH_ARAC"/>
    <property type="match status" value="1"/>
</dbReference>
<evidence type="ECO:0000256" key="2">
    <source>
        <dbReference type="ARBA" id="ARBA00023125"/>
    </source>
</evidence>
<dbReference type="Gene3D" id="1.10.10.60">
    <property type="entry name" value="Homeodomain-like"/>
    <property type="match status" value="1"/>
</dbReference>
<dbReference type="PROSITE" id="PS01124">
    <property type="entry name" value="HTH_ARAC_FAMILY_2"/>
    <property type="match status" value="1"/>
</dbReference>
<evidence type="ECO:0000256" key="3">
    <source>
        <dbReference type="ARBA" id="ARBA00023163"/>
    </source>
</evidence>
<dbReference type="InterPro" id="IPR009057">
    <property type="entry name" value="Homeodomain-like_sf"/>
</dbReference>
<keyword evidence="1" id="KW-0805">Transcription regulation</keyword>
<proteinExistence type="predicted"/>
<gene>
    <name evidence="5" type="primary">araC</name>
    <name evidence="5" type="ordered locus">AZC_1327</name>
</gene>
<dbReference type="RefSeq" id="WP_012169855.1">
    <property type="nucleotide sequence ID" value="NC_009937.1"/>
</dbReference>
<dbReference type="HOGENOM" id="CLU_049704_2_0_5"/>
<dbReference type="Pfam" id="PF12833">
    <property type="entry name" value="HTH_18"/>
    <property type="match status" value="1"/>
</dbReference>
<keyword evidence="6" id="KW-1185">Reference proteome</keyword>
<keyword evidence="2" id="KW-0238">DNA-binding</keyword>
<accession>A8I129</accession>
<name>A8I129_AZOC5</name>
<dbReference type="SUPFAM" id="SSF46689">
    <property type="entry name" value="Homeodomain-like"/>
    <property type="match status" value="1"/>
</dbReference>
<dbReference type="eggNOG" id="COG2207">
    <property type="taxonomic scope" value="Bacteria"/>
</dbReference>
<evidence type="ECO:0000313" key="6">
    <source>
        <dbReference type="Proteomes" id="UP000000270"/>
    </source>
</evidence>
<dbReference type="GO" id="GO:0043565">
    <property type="term" value="F:sequence-specific DNA binding"/>
    <property type="evidence" value="ECO:0007669"/>
    <property type="project" value="InterPro"/>
</dbReference>
<dbReference type="GO" id="GO:0003700">
    <property type="term" value="F:DNA-binding transcription factor activity"/>
    <property type="evidence" value="ECO:0007669"/>
    <property type="project" value="InterPro"/>
</dbReference>
<evidence type="ECO:0000313" key="5">
    <source>
        <dbReference type="EMBL" id="BAF87325.1"/>
    </source>
</evidence>
<evidence type="ECO:0000256" key="1">
    <source>
        <dbReference type="ARBA" id="ARBA00023015"/>
    </source>
</evidence>
<reference evidence="6" key="2">
    <citation type="submission" date="2007-04" db="EMBL/GenBank/DDBJ databases">
        <title>Complete genome sequence of the nitrogen-fixing bacterium Azorhizobium caulinodans ORS571.</title>
        <authorList>
            <person name="Lee K.B."/>
            <person name="Backer P.D."/>
            <person name="Aono T."/>
            <person name="Liu C.T."/>
            <person name="Suzuki S."/>
            <person name="Suzuki T."/>
            <person name="Kaneko T."/>
            <person name="Yamada M."/>
            <person name="Tabata S."/>
            <person name="Kupfer D.M."/>
            <person name="Najar F.Z."/>
            <person name="Wiley G.B."/>
            <person name="Roe B."/>
            <person name="Binnewies T."/>
            <person name="Ussery D."/>
            <person name="Vereecke D."/>
            <person name="Gevers D."/>
            <person name="Holsters M."/>
            <person name="Oyaizu H."/>
        </authorList>
    </citation>
    <scope>NUCLEOTIDE SEQUENCE [LARGE SCALE GENOMIC DNA]</scope>
    <source>
        <strain evidence="6">ATCC 43989 / DSM 5975 / JCM 20966 / LMG 6465 / NBRC 14845 / NCIMB 13405 / ORS 571</strain>
    </source>
</reference>
<reference evidence="5 6" key="1">
    <citation type="journal article" date="2007" name="Appl. Environ. Microbiol.">
        <title>Rhizobial factors required for stem nodule maturation and maintenance in Sesbania rostrata-Azorhizobium caulinodans ORS571 symbiosis.</title>
        <authorList>
            <person name="Suzuki S."/>
            <person name="Aono T."/>
            <person name="Lee KB."/>
            <person name="Suzuki T."/>
            <person name="Liu CT."/>
            <person name="Miwa H."/>
            <person name="Wakao S."/>
            <person name="Iki T."/>
            <person name="Oyaizu H."/>
        </authorList>
    </citation>
    <scope>NUCLEOTIDE SEQUENCE [LARGE SCALE GENOMIC DNA]</scope>
    <source>
        <strain evidence="6">ATCC 43989 / DSM 5975 / JCM 20966 / LMG 6465 / NBRC 14845 / NCIMB 13405 / ORS 571</strain>
    </source>
</reference>
<organism evidence="5 6">
    <name type="scientific">Azorhizobium caulinodans (strain ATCC 43989 / DSM 5975 / JCM 20966 / LMG 6465 / NBRC 14845 / NCIMB 13405 / ORS 571)</name>
    <dbReference type="NCBI Taxonomy" id="438753"/>
    <lineage>
        <taxon>Bacteria</taxon>
        <taxon>Pseudomonadati</taxon>
        <taxon>Pseudomonadota</taxon>
        <taxon>Alphaproteobacteria</taxon>
        <taxon>Hyphomicrobiales</taxon>
        <taxon>Xanthobacteraceae</taxon>
        <taxon>Azorhizobium</taxon>
    </lineage>
</organism>
<dbReference type="InterPro" id="IPR050204">
    <property type="entry name" value="AraC_XylS_family_regulators"/>
</dbReference>
<dbReference type="InterPro" id="IPR018062">
    <property type="entry name" value="HTH_AraC-typ_CS"/>
</dbReference>
<evidence type="ECO:0000259" key="4">
    <source>
        <dbReference type="PROSITE" id="PS01124"/>
    </source>
</evidence>
<sequence length="316" mass="34575">MAGRYDPAWFTTAGLPPRRGQDAAVKLFADLLGDVSLHFGAANGRPARIVHCALPDILITTCVDVRAVIRSERGMVPSDIILVRPVGGRIGLRQAGREIWLEERSAALVALGHPFELDATRAERFDFLRMAAPVAAHAEALHGRIAKPAPASDNRLMLLTHYAGAVLQGMIPLDSERHARLAGNHLRDLAGTLFGLDDPAQGALSPAVRLAAIRYQVDRDYARRDLSVESVARLHGVTGRYVQKLFAQEGTTFSRYLLERRLAAAHALLTSEEGPRARIATVALEAGFGDLSYFVRTFRTRYGAPPSHISKRERPK</sequence>
<dbReference type="PANTHER" id="PTHR46796">
    <property type="entry name" value="HTH-TYPE TRANSCRIPTIONAL ACTIVATOR RHAS-RELATED"/>
    <property type="match status" value="1"/>
</dbReference>